<dbReference type="InterPro" id="IPR011249">
    <property type="entry name" value="Metalloenz_LuxS/M16"/>
</dbReference>
<dbReference type="Gene3D" id="3.30.830.10">
    <property type="entry name" value="Metalloenzyme, LuxS/M16 peptidase-like"/>
    <property type="match status" value="2"/>
</dbReference>
<gene>
    <name evidence="4" type="ORF">A3D08_02955</name>
</gene>
<proteinExistence type="inferred from homology"/>
<sequence>MIKTHFYTMQNGLRVLLIDTQAFPSLTTLLFVKAGSRYETTKNNGIAHFFEHMAFKGSKKYPDAQTLATIIEGLGGVFNAFTSVDHTAYYVKAPAEDAQTVVDVIGDMIQHSRLDPKEVEKEKGVIIQEMNMYEDMPQRRVYEIFESLLYPDHPLGFDIIGTKETVSSFTRATFTDYIDQLYHPNNAVLVLAGGLTQGKRTMQYYEDIINKRFKSWKRQEVSYPLPIHEEQAKPDLAVQFKKSEQAHFILGFRTFSRFDERKYVLIILAAILGAGMSSRLFREVREKRGLCYSIHTFTEYFDDAGYMATYAGVEPRESRVKDAMKIILQEHTKIAKKGVPAQELKTARELVKGRLILSLEDTLNVASLAGRKMLFESKMLDVEEHIRRIEAITADEVAHLAQEIITPATLNCALIGPFKNKKTFEKMLLG</sequence>
<evidence type="ECO:0000259" key="3">
    <source>
        <dbReference type="Pfam" id="PF05193"/>
    </source>
</evidence>
<evidence type="ECO:0000313" key="4">
    <source>
        <dbReference type="EMBL" id="OGK31285.1"/>
    </source>
</evidence>
<evidence type="ECO:0008006" key="6">
    <source>
        <dbReference type="Google" id="ProtNLM"/>
    </source>
</evidence>
<dbReference type="PANTHER" id="PTHR11851:SF49">
    <property type="entry name" value="MITOCHONDRIAL-PROCESSING PEPTIDASE SUBUNIT ALPHA"/>
    <property type="match status" value="1"/>
</dbReference>
<organism evidence="4 5">
    <name type="scientific">Candidatus Roizmanbacteria bacterium RIFCSPHIGHO2_02_FULL_43_11</name>
    <dbReference type="NCBI Taxonomy" id="1802043"/>
    <lineage>
        <taxon>Bacteria</taxon>
        <taxon>Candidatus Roizmaniibacteriota</taxon>
    </lineage>
</organism>
<dbReference type="Pfam" id="PF05193">
    <property type="entry name" value="Peptidase_M16_C"/>
    <property type="match status" value="1"/>
</dbReference>
<comment type="similarity">
    <text evidence="1">Belongs to the peptidase M16 family.</text>
</comment>
<feature type="domain" description="Peptidase M16 N-terminal" evidence="2">
    <location>
        <begin position="15"/>
        <end position="162"/>
    </location>
</feature>
<dbReference type="GO" id="GO:0046872">
    <property type="term" value="F:metal ion binding"/>
    <property type="evidence" value="ECO:0007669"/>
    <property type="project" value="InterPro"/>
</dbReference>
<evidence type="ECO:0000259" key="2">
    <source>
        <dbReference type="Pfam" id="PF00675"/>
    </source>
</evidence>
<reference evidence="4 5" key="1">
    <citation type="journal article" date="2016" name="Nat. Commun.">
        <title>Thousands of microbial genomes shed light on interconnected biogeochemical processes in an aquifer system.</title>
        <authorList>
            <person name="Anantharaman K."/>
            <person name="Brown C.T."/>
            <person name="Hug L.A."/>
            <person name="Sharon I."/>
            <person name="Castelle C.J."/>
            <person name="Probst A.J."/>
            <person name="Thomas B.C."/>
            <person name="Singh A."/>
            <person name="Wilkins M.J."/>
            <person name="Karaoz U."/>
            <person name="Brodie E.L."/>
            <person name="Williams K.H."/>
            <person name="Hubbard S.S."/>
            <person name="Banfield J.F."/>
        </authorList>
    </citation>
    <scope>NUCLEOTIDE SEQUENCE [LARGE SCALE GENOMIC DNA]</scope>
</reference>
<dbReference type="AlphaFoldDB" id="A0A1F7HJM6"/>
<feature type="domain" description="Peptidase M16 C-terminal" evidence="3">
    <location>
        <begin position="168"/>
        <end position="349"/>
    </location>
</feature>
<comment type="caution">
    <text evidence="4">The sequence shown here is derived from an EMBL/GenBank/DDBJ whole genome shotgun (WGS) entry which is preliminary data.</text>
</comment>
<evidence type="ECO:0000256" key="1">
    <source>
        <dbReference type="ARBA" id="ARBA00007261"/>
    </source>
</evidence>
<dbReference type="InterPro" id="IPR011765">
    <property type="entry name" value="Pept_M16_N"/>
</dbReference>
<protein>
    <recommendedName>
        <fullName evidence="6">Peptidase M16</fullName>
    </recommendedName>
</protein>
<dbReference type="Proteomes" id="UP000178098">
    <property type="component" value="Unassembled WGS sequence"/>
</dbReference>
<dbReference type="PANTHER" id="PTHR11851">
    <property type="entry name" value="METALLOPROTEASE"/>
    <property type="match status" value="1"/>
</dbReference>
<dbReference type="EMBL" id="MFZT01000023">
    <property type="protein sequence ID" value="OGK31285.1"/>
    <property type="molecule type" value="Genomic_DNA"/>
</dbReference>
<dbReference type="SUPFAM" id="SSF63411">
    <property type="entry name" value="LuxS/MPP-like metallohydrolase"/>
    <property type="match status" value="2"/>
</dbReference>
<dbReference type="Pfam" id="PF00675">
    <property type="entry name" value="Peptidase_M16"/>
    <property type="match status" value="1"/>
</dbReference>
<dbReference type="InterPro" id="IPR007863">
    <property type="entry name" value="Peptidase_M16_C"/>
</dbReference>
<name>A0A1F7HJM6_9BACT</name>
<accession>A0A1F7HJM6</accession>
<dbReference type="InterPro" id="IPR050361">
    <property type="entry name" value="MPP/UQCRC_Complex"/>
</dbReference>
<evidence type="ECO:0000313" key="5">
    <source>
        <dbReference type="Proteomes" id="UP000178098"/>
    </source>
</evidence>